<keyword evidence="2" id="KW-0472">Membrane</keyword>
<feature type="transmembrane region" description="Helical" evidence="2">
    <location>
        <begin position="194"/>
        <end position="214"/>
    </location>
</feature>
<reference evidence="3 4" key="1">
    <citation type="submission" date="2023-03" db="EMBL/GenBank/DDBJ databases">
        <title>Altererythrobacter sp. CAU 1644 isolated from sand.</title>
        <authorList>
            <person name="Kim W."/>
        </authorList>
    </citation>
    <scope>NUCLEOTIDE SEQUENCE [LARGE SCALE GENOMIC DNA]</scope>
    <source>
        <strain evidence="3 4">CAU 1644</strain>
    </source>
</reference>
<feature type="transmembrane region" description="Helical" evidence="2">
    <location>
        <begin position="317"/>
        <end position="337"/>
    </location>
</feature>
<evidence type="ECO:0000313" key="3">
    <source>
        <dbReference type="EMBL" id="WFL76265.1"/>
    </source>
</evidence>
<dbReference type="SUPFAM" id="SSF103473">
    <property type="entry name" value="MFS general substrate transporter"/>
    <property type="match status" value="1"/>
</dbReference>
<sequence>MSLSPAAPVIPTPPPERLPVRLKVVHGFGSIAYGVKENGFATFLLLFYNQVVGLDAGLVGTAIMVALIADAFVDPVIGELTDRTQTRWGRRLPWLYGAPIPLAFAWMALWHPPEASDAMTIVWLVGWAIVVRSLVSMCEVPSIALVPELTGDYDERTILMRYRFLFGWAGGLLILILAYAVFFRAAGETDPAGYAAYSLTGAVLMAGAVLLSAAGQHKRIAKPSPPLPANTGGLRQIAGEMRQTLSNRAFLWLVFAALFSFVNQGIAFSLSNYMIGFLWLFDQAEKTAYALILFGTMIAAFFVVAPLARRLGKRQAAIFSGLASISFNTLLYLLYVFDVFPEVAGKPSVLLVFAIIFMSNTFGIALMILSSSMMADVVEASQSETGRRSEGLFFAGYFFMQKCATGIGIFIAGIILSSAAFPRSAAPGQVTQGVLDGLALGYVTAILVIGATGLLVLRRFPINRADHEARLAKLDAEARGDIDGTRILP</sequence>
<comment type="similarity">
    <text evidence="1">Belongs to the sodium:galactoside symporter (TC 2.A.2) family.</text>
</comment>
<dbReference type="PANTHER" id="PTHR11328:SF24">
    <property type="entry name" value="MAJOR FACILITATOR SUPERFAMILY (MFS) PROFILE DOMAIN-CONTAINING PROTEIN"/>
    <property type="match status" value="1"/>
</dbReference>
<name>A0ABY8FQ78_9SPHN</name>
<protein>
    <submittedName>
        <fullName evidence="3">MFS transporter</fullName>
    </submittedName>
</protein>
<dbReference type="EMBL" id="CP121106">
    <property type="protein sequence ID" value="WFL76265.1"/>
    <property type="molecule type" value="Genomic_DNA"/>
</dbReference>
<gene>
    <name evidence="3" type="ORF">P7228_09665</name>
</gene>
<feature type="transmembrane region" description="Helical" evidence="2">
    <location>
        <begin position="118"/>
        <end position="135"/>
    </location>
</feature>
<keyword evidence="4" id="KW-1185">Reference proteome</keyword>
<proteinExistence type="inferred from homology"/>
<dbReference type="InterPro" id="IPR036259">
    <property type="entry name" value="MFS_trans_sf"/>
</dbReference>
<feature type="transmembrane region" description="Helical" evidence="2">
    <location>
        <begin position="439"/>
        <end position="457"/>
    </location>
</feature>
<feature type="transmembrane region" description="Helical" evidence="2">
    <location>
        <begin position="51"/>
        <end position="73"/>
    </location>
</feature>
<dbReference type="Pfam" id="PF13347">
    <property type="entry name" value="MFS_2"/>
    <property type="match status" value="1"/>
</dbReference>
<feature type="transmembrane region" description="Helical" evidence="2">
    <location>
        <begin position="349"/>
        <end position="370"/>
    </location>
</feature>
<evidence type="ECO:0000313" key="4">
    <source>
        <dbReference type="Proteomes" id="UP001215827"/>
    </source>
</evidence>
<feature type="transmembrane region" description="Helical" evidence="2">
    <location>
        <begin position="391"/>
        <end position="419"/>
    </location>
</feature>
<dbReference type="PANTHER" id="PTHR11328">
    <property type="entry name" value="MAJOR FACILITATOR SUPERFAMILY DOMAIN-CONTAINING PROTEIN"/>
    <property type="match status" value="1"/>
</dbReference>
<feature type="transmembrane region" description="Helical" evidence="2">
    <location>
        <begin position="287"/>
        <end position="305"/>
    </location>
</feature>
<keyword evidence="2" id="KW-0812">Transmembrane</keyword>
<dbReference type="Proteomes" id="UP001215827">
    <property type="component" value="Chromosome"/>
</dbReference>
<evidence type="ECO:0000256" key="1">
    <source>
        <dbReference type="ARBA" id="ARBA00009617"/>
    </source>
</evidence>
<feature type="transmembrane region" description="Helical" evidence="2">
    <location>
        <begin position="164"/>
        <end position="182"/>
    </location>
</feature>
<evidence type="ECO:0000256" key="2">
    <source>
        <dbReference type="SAM" id="Phobius"/>
    </source>
</evidence>
<dbReference type="RefSeq" id="WP_278015031.1">
    <property type="nucleotide sequence ID" value="NZ_CP121106.1"/>
</dbReference>
<feature type="transmembrane region" description="Helical" evidence="2">
    <location>
        <begin position="250"/>
        <end position="281"/>
    </location>
</feature>
<feature type="transmembrane region" description="Helical" evidence="2">
    <location>
        <begin position="94"/>
        <end position="112"/>
    </location>
</feature>
<accession>A0ABY8FQ78</accession>
<dbReference type="InterPro" id="IPR039672">
    <property type="entry name" value="MFS_2"/>
</dbReference>
<organism evidence="3 4">
    <name type="scientific">Altererythrobacter arenosus</name>
    <dbReference type="NCBI Taxonomy" id="3032592"/>
    <lineage>
        <taxon>Bacteria</taxon>
        <taxon>Pseudomonadati</taxon>
        <taxon>Pseudomonadota</taxon>
        <taxon>Alphaproteobacteria</taxon>
        <taxon>Sphingomonadales</taxon>
        <taxon>Erythrobacteraceae</taxon>
        <taxon>Altererythrobacter</taxon>
    </lineage>
</organism>
<dbReference type="Gene3D" id="1.20.1250.20">
    <property type="entry name" value="MFS general substrate transporter like domains"/>
    <property type="match status" value="1"/>
</dbReference>
<keyword evidence="2" id="KW-1133">Transmembrane helix</keyword>